<dbReference type="GO" id="GO:0005737">
    <property type="term" value="C:cytoplasm"/>
    <property type="evidence" value="ECO:0007669"/>
    <property type="project" value="TreeGrafter"/>
</dbReference>
<dbReference type="EMBL" id="JAINUG010000021">
    <property type="protein sequence ID" value="KAJ8411831.1"/>
    <property type="molecule type" value="Genomic_DNA"/>
</dbReference>
<evidence type="ECO:0000256" key="5">
    <source>
        <dbReference type="ARBA" id="ARBA00023136"/>
    </source>
</evidence>
<keyword evidence="4" id="KW-1133">Transmembrane helix</keyword>
<keyword evidence="7" id="KW-1185">Reference proteome</keyword>
<evidence type="ECO:0000313" key="6">
    <source>
        <dbReference type="EMBL" id="KAJ8411831.1"/>
    </source>
</evidence>
<dbReference type="PANTHER" id="PTHR47535:SF2">
    <property type="entry name" value="NESPRIN-3"/>
    <property type="match status" value="1"/>
</dbReference>
<reference evidence="6" key="1">
    <citation type="journal article" date="2023" name="Science">
        <title>Genome structures resolve the early diversification of teleost fishes.</title>
        <authorList>
            <person name="Parey E."/>
            <person name="Louis A."/>
            <person name="Montfort J."/>
            <person name="Bouchez O."/>
            <person name="Roques C."/>
            <person name="Iampietro C."/>
            <person name="Lluch J."/>
            <person name="Castinel A."/>
            <person name="Donnadieu C."/>
            <person name="Desvignes T."/>
            <person name="Floi Bucao C."/>
            <person name="Jouanno E."/>
            <person name="Wen M."/>
            <person name="Mejri S."/>
            <person name="Dirks R."/>
            <person name="Jansen H."/>
            <person name="Henkel C."/>
            <person name="Chen W.J."/>
            <person name="Zahm M."/>
            <person name="Cabau C."/>
            <person name="Klopp C."/>
            <person name="Thompson A.W."/>
            <person name="Robinson-Rechavi M."/>
            <person name="Braasch I."/>
            <person name="Lecointre G."/>
            <person name="Bobe J."/>
            <person name="Postlethwait J.H."/>
            <person name="Berthelot C."/>
            <person name="Roest Crollius H."/>
            <person name="Guiguen Y."/>
        </authorList>
    </citation>
    <scope>NUCLEOTIDE SEQUENCE</scope>
    <source>
        <strain evidence="6">NC1722</strain>
    </source>
</reference>
<evidence type="ECO:0000313" key="7">
    <source>
        <dbReference type="Proteomes" id="UP001221898"/>
    </source>
</evidence>
<proteinExistence type="predicted"/>
<dbReference type="GO" id="GO:0051015">
    <property type="term" value="F:actin filament binding"/>
    <property type="evidence" value="ECO:0007669"/>
    <property type="project" value="TreeGrafter"/>
</dbReference>
<accession>A0AAD7T1V1</accession>
<gene>
    <name evidence="6" type="ORF">AAFF_G00154690</name>
</gene>
<dbReference type="AlphaFoldDB" id="A0AAD7T1V1"/>
<dbReference type="Gene3D" id="1.20.58.60">
    <property type="match status" value="1"/>
</dbReference>
<dbReference type="PANTHER" id="PTHR47535">
    <property type="entry name" value="MUSCLE-SPECIFIC PROTEIN 300 KDA, ISOFORM G"/>
    <property type="match status" value="1"/>
</dbReference>
<dbReference type="Proteomes" id="UP001221898">
    <property type="component" value="Unassembled WGS sequence"/>
</dbReference>
<evidence type="ECO:0000256" key="4">
    <source>
        <dbReference type="ARBA" id="ARBA00022989"/>
    </source>
</evidence>
<dbReference type="SUPFAM" id="SSF46966">
    <property type="entry name" value="Spectrin repeat"/>
    <property type="match status" value="1"/>
</dbReference>
<comment type="subcellular location">
    <subcellularLocation>
        <location evidence="1">Membrane</location>
    </subcellularLocation>
</comment>
<dbReference type="InterPro" id="IPR052403">
    <property type="entry name" value="LINC-complex_assoc"/>
</dbReference>
<evidence type="ECO:0000256" key="2">
    <source>
        <dbReference type="ARBA" id="ARBA00022692"/>
    </source>
</evidence>
<dbReference type="GO" id="GO:0007097">
    <property type="term" value="P:nuclear migration"/>
    <property type="evidence" value="ECO:0007669"/>
    <property type="project" value="TreeGrafter"/>
</dbReference>
<keyword evidence="2" id="KW-0812">Transmembrane</keyword>
<evidence type="ECO:0000256" key="1">
    <source>
        <dbReference type="ARBA" id="ARBA00004370"/>
    </source>
</evidence>
<dbReference type="GO" id="GO:0005640">
    <property type="term" value="C:nuclear outer membrane"/>
    <property type="evidence" value="ECO:0007669"/>
    <property type="project" value="TreeGrafter"/>
</dbReference>
<dbReference type="GO" id="GO:0034993">
    <property type="term" value="C:meiotic nuclear membrane microtubule tethering complex"/>
    <property type="evidence" value="ECO:0007669"/>
    <property type="project" value="TreeGrafter"/>
</dbReference>
<evidence type="ECO:0000256" key="3">
    <source>
        <dbReference type="ARBA" id="ARBA00022737"/>
    </source>
</evidence>
<keyword evidence="3" id="KW-0677">Repeat</keyword>
<name>A0AAD7T1V1_9TELE</name>
<comment type="caution">
    <text evidence="6">The sequence shown here is derived from an EMBL/GenBank/DDBJ whole genome shotgun (WGS) entry which is preliminary data.</text>
</comment>
<sequence length="181" mass="20677">MKFDQLYADWKILYKAVRVKVSESEQSISKHENFHENLLNVEKWLMIMRQKLESFCSSSGGWSVENRLHEAERALGEFPEKEIQLHQTEVQGEGVLARTSEEGRVHIRRDLQRLRESWTSLHALSLNLFRLLNGQEASGSTDISMEGHDPPPWGDWWRSRPEPTLSRTVAGVVTTGPAGGP</sequence>
<protein>
    <submittedName>
        <fullName evidence="6">Uncharacterized protein</fullName>
    </submittedName>
</protein>
<organism evidence="6 7">
    <name type="scientific">Aldrovandia affinis</name>
    <dbReference type="NCBI Taxonomy" id="143900"/>
    <lineage>
        <taxon>Eukaryota</taxon>
        <taxon>Metazoa</taxon>
        <taxon>Chordata</taxon>
        <taxon>Craniata</taxon>
        <taxon>Vertebrata</taxon>
        <taxon>Euteleostomi</taxon>
        <taxon>Actinopterygii</taxon>
        <taxon>Neopterygii</taxon>
        <taxon>Teleostei</taxon>
        <taxon>Notacanthiformes</taxon>
        <taxon>Halosauridae</taxon>
        <taxon>Aldrovandia</taxon>
    </lineage>
</organism>
<keyword evidence="5" id="KW-0472">Membrane</keyword>